<name>A0AA41XAF2_9MICO</name>
<gene>
    <name evidence="2" type="ORF">N1028_01550</name>
</gene>
<reference evidence="2" key="1">
    <citation type="submission" date="2022-08" db="EMBL/GenBank/DDBJ databases">
        <authorList>
            <person name="Deng Y."/>
            <person name="Han X.-F."/>
            <person name="Zhang Y.-Q."/>
        </authorList>
    </citation>
    <scope>NUCLEOTIDE SEQUENCE</scope>
    <source>
        <strain evidence="2">CPCC 203407</strain>
    </source>
</reference>
<comment type="caution">
    <text evidence="2">The sequence shown here is derived from an EMBL/GenBank/DDBJ whole genome shotgun (WGS) entry which is preliminary data.</text>
</comment>
<sequence length="447" mass="49317">MANLPDIFIWNALGANRIEHLAVDRLSEAFEKTAAPGVGAIGIAVQTGENEHDEPTFVGVAMIHSVSGVASGTVRASFRPVYRLRTPVPLSEVAASTKILSDALTIPPKFFPSLLLRHVGADVIAKLVALDPGLFDWITQLTSPPRSFPPGIEQARVEARDAVRLAAQISDIELPADALVSDIEGVTDEDLLETVVNSAYQVDLEEELLPLDLQRFNRKLKGKQVAASMSVFSDKSREHVLSVVCVNKKPLEEEMGVDLFYWDKVNDVFTFVQYKRLEKAPSQSEGLYEWAYKRRGELIKQLALMPRSTKIDRSSKDWRLAETPFWFKFVRGDAAVRSDGQVLKGMYVSADWLRLAIDGGDLKSGPKGGFRLTYGNAKYIGRSAFTHLVARGLLGTSSSQSLSFKRVFRSLGKDRQVILAVKSEWEDPAPIPSPATSTNDSESARPF</sequence>
<evidence type="ECO:0000313" key="2">
    <source>
        <dbReference type="EMBL" id="MCS5724572.1"/>
    </source>
</evidence>
<proteinExistence type="predicted"/>
<dbReference type="AlphaFoldDB" id="A0AA41XAF2"/>
<dbReference type="EMBL" id="JANLCK010000001">
    <property type="protein sequence ID" value="MCS5724572.1"/>
    <property type="molecule type" value="Genomic_DNA"/>
</dbReference>
<accession>A0AA41XAF2</accession>
<feature type="region of interest" description="Disordered" evidence="1">
    <location>
        <begin position="427"/>
        <end position="447"/>
    </location>
</feature>
<evidence type="ECO:0000313" key="3">
    <source>
        <dbReference type="Proteomes" id="UP001165587"/>
    </source>
</evidence>
<protein>
    <submittedName>
        <fullName evidence="2">Uncharacterized protein</fullName>
    </submittedName>
</protein>
<keyword evidence="3" id="KW-1185">Reference proteome</keyword>
<dbReference type="RefSeq" id="WP_259524997.1">
    <property type="nucleotide sequence ID" value="NZ_JANLCK010000001.1"/>
</dbReference>
<dbReference type="Proteomes" id="UP001165587">
    <property type="component" value="Unassembled WGS sequence"/>
</dbReference>
<organism evidence="2 3">
    <name type="scientific">Herbiconiux oxytropis</name>
    <dbReference type="NCBI Taxonomy" id="2970915"/>
    <lineage>
        <taxon>Bacteria</taxon>
        <taxon>Bacillati</taxon>
        <taxon>Actinomycetota</taxon>
        <taxon>Actinomycetes</taxon>
        <taxon>Micrococcales</taxon>
        <taxon>Microbacteriaceae</taxon>
        <taxon>Herbiconiux</taxon>
    </lineage>
</organism>
<evidence type="ECO:0000256" key="1">
    <source>
        <dbReference type="SAM" id="MobiDB-lite"/>
    </source>
</evidence>